<feature type="domain" description="TonB-dependent receptor-like beta-barrel" evidence="10">
    <location>
        <begin position="301"/>
        <end position="750"/>
    </location>
</feature>
<dbReference type="Gene3D" id="2.40.170.20">
    <property type="entry name" value="TonB-dependent receptor, beta-barrel domain"/>
    <property type="match status" value="1"/>
</dbReference>
<dbReference type="GO" id="GO:0009279">
    <property type="term" value="C:cell outer membrane"/>
    <property type="evidence" value="ECO:0007669"/>
    <property type="project" value="UniProtKB-SubCell"/>
</dbReference>
<evidence type="ECO:0000256" key="4">
    <source>
        <dbReference type="ARBA" id="ARBA00022692"/>
    </source>
</evidence>
<dbReference type="EMBL" id="UOEJ01000179">
    <property type="protein sequence ID" value="VAW03933.1"/>
    <property type="molecule type" value="Genomic_DNA"/>
</dbReference>
<name>A0A3B0SID6_9ZZZZ</name>
<dbReference type="Pfam" id="PF00593">
    <property type="entry name" value="TonB_dep_Rec_b-barrel"/>
    <property type="match status" value="1"/>
</dbReference>
<dbReference type="CDD" id="cd01347">
    <property type="entry name" value="ligand_gated_channel"/>
    <property type="match status" value="1"/>
</dbReference>
<evidence type="ECO:0000256" key="2">
    <source>
        <dbReference type="ARBA" id="ARBA00022448"/>
    </source>
</evidence>
<dbReference type="PROSITE" id="PS52016">
    <property type="entry name" value="TONB_DEPENDENT_REC_3"/>
    <property type="match status" value="1"/>
</dbReference>
<evidence type="ECO:0000256" key="5">
    <source>
        <dbReference type="ARBA" id="ARBA00023004"/>
    </source>
</evidence>
<evidence type="ECO:0000256" key="1">
    <source>
        <dbReference type="ARBA" id="ARBA00004571"/>
    </source>
</evidence>
<dbReference type="Pfam" id="PF07715">
    <property type="entry name" value="Plug"/>
    <property type="match status" value="1"/>
</dbReference>
<dbReference type="PANTHER" id="PTHR32552:SF81">
    <property type="entry name" value="TONB-DEPENDENT OUTER MEMBRANE RECEPTOR"/>
    <property type="match status" value="1"/>
</dbReference>
<sequence>MSNNGNRDNTAINYFHKKALYLSTISILALSSSPVFAAEDADDNSFALEEVVVTARKMEESLQYSPIAITAFSAQDMENRSLTNLMELGSYTPNVTMTFTTGGDGGGSNSMIFIRGVGQTDFLFTTDPGVGTYIDGVYFARAVGGVFDLLDLEQVEILRGPQGTLFGKNTIGGAINMISKKPTGEFGGKMSVTMGRFNRVDARGSMDFALKEDTLFAKVSFSSKNRDGYGQRLDYDTKKVVDTTGDENSTSARLALRWIASEKMEVNFIADYSREREKSTVRTLAFFDPGTPLAGLWNAFVGGPAGTPMTTDFITGDPFTNYGTGPNRNDYDVWGLNLTIDYDFDDNLSLKSITAYREMEAIFGRDGDSTPLTYVHTEDTQTQQQFSQEFQLSGVSADDKLNWIFGLFYFSEQGTDQNNVFLASGLYDALEGLPGTLNGSPLSAPTAPGGPGNPINIGLDLDFNINNAIDIESYAAFAQVAYDITDKLSLAVGARYSYEKKDYTLEHLRVNSGAAIVPLSTISNDWNSFSPKASLDYQWTEDFMTYASVSKGFKSGGFNGRPTTISSVESFNPETVLAYEVGFKSQWLENRVRFNVAAFFNDYTDIQLGSVSADDTGNLILIVQNAGQAEVKGFEAELQALITPEFAINGSLGYTDFTFTKLNDGVQDVTLDTQQPNTPEWSTSLDMTYTIPLANDGSLSIRGDWTYSSAVYRDVPNTAQIHQDGYSLFNARMTYYSADNWRLSVFGTNLSNKEYIAAGLSALASFGTVEAVYGRPREWGIELAVDF</sequence>
<dbReference type="PANTHER" id="PTHR32552">
    <property type="entry name" value="FERRICHROME IRON RECEPTOR-RELATED"/>
    <property type="match status" value="1"/>
</dbReference>
<keyword evidence="12" id="KW-0675">Receptor</keyword>
<dbReference type="InterPro" id="IPR036942">
    <property type="entry name" value="Beta-barrel_TonB_sf"/>
</dbReference>
<dbReference type="AlphaFoldDB" id="A0A3B0SID6"/>
<keyword evidence="5" id="KW-0408">Iron</keyword>
<keyword evidence="3" id="KW-0410">Iron transport</keyword>
<evidence type="ECO:0000313" key="12">
    <source>
        <dbReference type="EMBL" id="VAW03933.1"/>
    </source>
</evidence>
<keyword evidence="2" id="KW-0813">Transport</keyword>
<keyword evidence="9" id="KW-0998">Cell outer membrane</keyword>
<keyword evidence="7" id="KW-0798">TonB box</keyword>
<gene>
    <name evidence="12" type="ORF">MNBD_ALPHA01-1315</name>
</gene>
<feature type="domain" description="TonB-dependent receptor plug" evidence="11">
    <location>
        <begin position="63"/>
        <end position="174"/>
    </location>
</feature>
<dbReference type="InterPro" id="IPR000531">
    <property type="entry name" value="Beta-barrel_TonB"/>
</dbReference>
<dbReference type="GO" id="GO:0006826">
    <property type="term" value="P:iron ion transport"/>
    <property type="evidence" value="ECO:0007669"/>
    <property type="project" value="UniProtKB-KW"/>
</dbReference>
<keyword evidence="6" id="KW-0406">Ion transport</keyword>
<accession>A0A3B0SID6</accession>
<evidence type="ECO:0000256" key="9">
    <source>
        <dbReference type="ARBA" id="ARBA00023237"/>
    </source>
</evidence>
<dbReference type="SUPFAM" id="SSF56935">
    <property type="entry name" value="Porins"/>
    <property type="match status" value="1"/>
</dbReference>
<evidence type="ECO:0000256" key="8">
    <source>
        <dbReference type="ARBA" id="ARBA00023136"/>
    </source>
</evidence>
<evidence type="ECO:0000256" key="6">
    <source>
        <dbReference type="ARBA" id="ARBA00023065"/>
    </source>
</evidence>
<reference evidence="12" key="1">
    <citation type="submission" date="2018-06" db="EMBL/GenBank/DDBJ databases">
        <authorList>
            <person name="Zhirakovskaya E."/>
        </authorList>
    </citation>
    <scope>NUCLEOTIDE SEQUENCE</scope>
</reference>
<dbReference type="InterPro" id="IPR039426">
    <property type="entry name" value="TonB-dep_rcpt-like"/>
</dbReference>
<organism evidence="12">
    <name type="scientific">hydrothermal vent metagenome</name>
    <dbReference type="NCBI Taxonomy" id="652676"/>
    <lineage>
        <taxon>unclassified sequences</taxon>
        <taxon>metagenomes</taxon>
        <taxon>ecological metagenomes</taxon>
    </lineage>
</organism>
<evidence type="ECO:0000259" key="10">
    <source>
        <dbReference type="Pfam" id="PF00593"/>
    </source>
</evidence>
<keyword evidence="4" id="KW-0812">Transmembrane</keyword>
<dbReference type="InterPro" id="IPR012910">
    <property type="entry name" value="Plug_dom"/>
</dbReference>
<keyword evidence="8" id="KW-0472">Membrane</keyword>
<evidence type="ECO:0000256" key="3">
    <source>
        <dbReference type="ARBA" id="ARBA00022496"/>
    </source>
</evidence>
<comment type="subcellular location">
    <subcellularLocation>
        <location evidence="1">Cell outer membrane</location>
        <topology evidence="1">Multi-pass membrane protein</topology>
    </subcellularLocation>
</comment>
<protein>
    <submittedName>
        <fullName evidence="12">TonB-dependent receptor</fullName>
    </submittedName>
</protein>
<evidence type="ECO:0000256" key="7">
    <source>
        <dbReference type="ARBA" id="ARBA00023077"/>
    </source>
</evidence>
<proteinExistence type="predicted"/>
<evidence type="ECO:0000259" key="11">
    <source>
        <dbReference type="Pfam" id="PF07715"/>
    </source>
</evidence>